<dbReference type="InterPro" id="IPR006094">
    <property type="entry name" value="Oxid_FAD_bind_N"/>
</dbReference>
<dbReference type="Gene3D" id="3.30.70.2740">
    <property type="match status" value="1"/>
</dbReference>
<dbReference type="GO" id="GO:0071949">
    <property type="term" value="F:FAD binding"/>
    <property type="evidence" value="ECO:0007669"/>
    <property type="project" value="InterPro"/>
</dbReference>
<gene>
    <name evidence="7" type="ORF">GpartN1_g611.t1</name>
</gene>
<dbReference type="EMBL" id="BQMJ01000004">
    <property type="protein sequence ID" value="GJQ08820.1"/>
    <property type="molecule type" value="Genomic_DNA"/>
</dbReference>
<dbReference type="SUPFAM" id="SSF55103">
    <property type="entry name" value="FAD-linked oxidases, C-terminal domain"/>
    <property type="match status" value="1"/>
</dbReference>
<dbReference type="InterPro" id="IPR016169">
    <property type="entry name" value="FAD-bd_PCMH_sub2"/>
</dbReference>
<dbReference type="FunFam" id="3.30.465.10:FF:000001">
    <property type="entry name" value="D-2-hydroxyglutarate dehydrogenase, mitochondrial"/>
    <property type="match status" value="1"/>
</dbReference>
<dbReference type="Pfam" id="PF02913">
    <property type="entry name" value="FAD-oxidase_C"/>
    <property type="match status" value="1"/>
</dbReference>
<comment type="similarity">
    <text evidence="2">Belongs to the FAD-binding oxidoreductase/transferase type 4 family.</text>
</comment>
<dbReference type="InterPro" id="IPR016164">
    <property type="entry name" value="FAD-linked_Oxase-like_C"/>
</dbReference>
<dbReference type="Gene3D" id="3.30.43.10">
    <property type="entry name" value="Uridine Diphospho-n-acetylenolpyruvylglucosamine Reductase, domain 2"/>
    <property type="match status" value="1"/>
</dbReference>
<dbReference type="Gene3D" id="3.30.465.10">
    <property type="match status" value="1"/>
</dbReference>
<dbReference type="Gene3D" id="3.30.70.2190">
    <property type="match status" value="1"/>
</dbReference>
<evidence type="ECO:0000256" key="5">
    <source>
        <dbReference type="ARBA" id="ARBA00023002"/>
    </source>
</evidence>
<proteinExistence type="inferred from homology"/>
<dbReference type="PROSITE" id="PS51387">
    <property type="entry name" value="FAD_PCMH"/>
    <property type="match status" value="1"/>
</dbReference>
<comment type="caution">
    <text evidence="7">The sequence shown here is derived from an EMBL/GenBank/DDBJ whole genome shotgun (WGS) entry which is preliminary data.</text>
</comment>
<dbReference type="Proteomes" id="UP001061958">
    <property type="component" value="Unassembled WGS sequence"/>
</dbReference>
<sequence length="506" mass="56534">MALGWKRLVKTNNFGYHFVHQFRAVSQISYTRPSKNASFSKLSSEDISYLKRVVTPRGVVEEKEALEPFNTDWIGKYKGNSSIVLKPSSTDQVSKILQYCYEKKLPIVPQGGNTGLVGGSVPVFDEIILNLGNMNRIRDFDNKSGIVTCEAGVVLESLSNFVSEQGYTFPLDLGAKGSCQIGGNLATNAGGTRFLRYGSLHGSTLGLEVVLSNGKVLNMLSSLRKDNTGYHLPHLFIGSEGTLGIITAASICCPKKCRSVHTALLGVDSFDKVTELLVRCKDEVGEILSAFEFMDRNAVELATKLLSHVRDPFSESFPFYVLIETSGSNEHHDMEKLEKFLEYCYSGDLISDAVLAQDQSQMNQLWTLRESMPEAVNRSGKHIFKYDLSIPLEHFYTLVTEMRSRLVEYPCHVVSWGHIGDCNLHLNISSSESNESLSKLIEPYVYEWTCSHGGSISAEHGVGRVKSKYLPMSKDMEAIEWMKQLKQLFDPVGILNPYKIFSQREE</sequence>
<dbReference type="PANTHER" id="PTHR43716">
    <property type="entry name" value="D-2-HYDROXYGLUTARATE DEHYDROGENASE, MITOCHONDRIAL"/>
    <property type="match status" value="1"/>
</dbReference>
<evidence type="ECO:0000256" key="4">
    <source>
        <dbReference type="ARBA" id="ARBA00022827"/>
    </source>
</evidence>
<keyword evidence="3" id="KW-0285">Flavoprotein</keyword>
<evidence type="ECO:0000313" key="7">
    <source>
        <dbReference type="EMBL" id="GJQ08820.1"/>
    </source>
</evidence>
<dbReference type="AlphaFoldDB" id="A0A9C7PQU7"/>
<dbReference type="InterPro" id="IPR016171">
    <property type="entry name" value="Vanillyl_alc_oxidase_C-sub2"/>
</dbReference>
<evidence type="ECO:0000256" key="1">
    <source>
        <dbReference type="ARBA" id="ARBA00001974"/>
    </source>
</evidence>
<dbReference type="InterPro" id="IPR016167">
    <property type="entry name" value="FAD-bd_PCMH_sub1"/>
</dbReference>
<accession>A0A9C7PQU7</accession>
<dbReference type="GO" id="GO:0005739">
    <property type="term" value="C:mitochondrion"/>
    <property type="evidence" value="ECO:0007669"/>
    <property type="project" value="TreeGrafter"/>
</dbReference>
<dbReference type="FunFam" id="1.10.45.10:FF:000001">
    <property type="entry name" value="D-lactate dehydrogenase mitochondrial"/>
    <property type="match status" value="1"/>
</dbReference>
<evidence type="ECO:0000256" key="3">
    <source>
        <dbReference type="ARBA" id="ARBA00022630"/>
    </source>
</evidence>
<keyword evidence="5" id="KW-0560">Oxidoreductase</keyword>
<evidence type="ECO:0000259" key="6">
    <source>
        <dbReference type="PROSITE" id="PS51387"/>
    </source>
</evidence>
<feature type="domain" description="FAD-binding PCMH-type" evidence="6">
    <location>
        <begin position="77"/>
        <end position="256"/>
    </location>
</feature>
<dbReference type="PANTHER" id="PTHR43716:SF1">
    <property type="entry name" value="D-2-HYDROXYGLUTARATE DEHYDROGENASE, MITOCHONDRIAL"/>
    <property type="match status" value="1"/>
</dbReference>
<protein>
    <recommendedName>
        <fullName evidence="6">FAD-binding PCMH-type domain-containing protein</fullName>
    </recommendedName>
</protein>
<dbReference type="Gene3D" id="1.10.45.10">
    <property type="entry name" value="Vanillyl-alcohol Oxidase, Chain A, domain 4"/>
    <property type="match status" value="1"/>
</dbReference>
<evidence type="ECO:0000313" key="8">
    <source>
        <dbReference type="Proteomes" id="UP001061958"/>
    </source>
</evidence>
<dbReference type="SUPFAM" id="SSF56176">
    <property type="entry name" value="FAD-binding/transporter-associated domain-like"/>
    <property type="match status" value="1"/>
</dbReference>
<reference evidence="7" key="1">
    <citation type="journal article" date="2022" name="Proc. Natl. Acad. Sci. U.S.A.">
        <title>Life cycle and functional genomics of the unicellular red alga Galdieria for elucidating algal and plant evolution and industrial use.</title>
        <authorList>
            <person name="Hirooka S."/>
            <person name="Itabashi T."/>
            <person name="Ichinose T.M."/>
            <person name="Onuma R."/>
            <person name="Fujiwara T."/>
            <person name="Yamashita S."/>
            <person name="Jong L.W."/>
            <person name="Tomita R."/>
            <person name="Iwane A.H."/>
            <person name="Miyagishima S.Y."/>
        </authorList>
    </citation>
    <scope>NUCLEOTIDE SEQUENCE</scope>
    <source>
        <strain evidence="7">NBRC 102759</strain>
    </source>
</reference>
<organism evidence="7 8">
    <name type="scientific">Galdieria partita</name>
    <dbReference type="NCBI Taxonomy" id="83374"/>
    <lineage>
        <taxon>Eukaryota</taxon>
        <taxon>Rhodophyta</taxon>
        <taxon>Bangiophyceae</taxon>
        <taxon>Galdieriales</taxon>
        <taxon>Galdieriaceae</taxon>
        <taxon>Galdieria</taxon>
    </lineage>
</organism>
<reference evidence="7" key="2">
    <citation type="submission" date="2022-01" db="EMBL/GenBank/DDBJ databases">
        <authorList>
            <person name="Hirooka S."/>
            <person name="Miyagishima S.Y."/>
        </authorList>
    </citation>
    <scope>NUCLEOTIDE SEQUENCE</scope>
    <source>
        <strain evidence="7">NBRC 102759</strain>
    </source>
</reference>
<dbReference type="GO" id="GO:0016491">
    <property type="term" value="F:oxidoreductase activity"/>
    <property type="evidence" value="ECO:0007669"/>
    <property type="project" value="UniProtKB-KW"/>
</dbReference>
<dbReference type="InterPro" id="IPR051264">
    <property type="entry name" value="FAD-oxidored/transferase_4"/>
</dbReference>
<name>A0A9C7PQU7_9RHOD</name>
<dbReference type="Pfam" id="PF01565">
    <property type="entry name" value="FAD_binding_4"/>
    <property type="match status" value="1"/>
</dbReference>
<dbReference type="OrthoDB" id="5332616at2759"/>
<dbReference type="FunFam" id="3.30.70.2740:FF:000002">
    <property type="entry name" value="D-2-hydroxyglutarate dehydrogenase mitochondrial"/>
    <property type="match status" value="1"/>
</dbReference>
<comment type="cofactor">
    <cofactor evidence="1">
        <name>FAD</name>
        <dbReference type="ChEBI" id="CHEBI:57692"/>
    </cofactor>
</comment>
<keyword evidence="8" id="KW-1185">Reference proteome</keyword>
<dbReference type="FunFam" id="3.30.70.2190:FF:000001">
    <property type="entry name" value="D-2-hydroxyglutarate dehydrogenase mitochondrial"/>
    <property type="match status" value="1"/>
</dbReference>
<dbReference type="InterPro" id="IPR004113">
    <property type="entry name" value="FAD-bd_oxidored_4_C"/>
</dbReference>
<keyword evidence="4" id="KW-0274">FAD</keyword>
<dbReference type="FunFam" id="3.30.43.10:FF:000002">
    <property type="entry name" value="D-2-hydroxyglutarate dehydrogenase, mitochondrial"/>
    <property type="match status" value="1"/>
</dbReference>
<dbReference type="InterPro" id="IPR036318">
    <property type="entry name" value="FAD-bd_PCMH-like_sf"/>
</dbReference>
<dbReference type="InterPro" id="IPR016166">
    <property type="entry name" value="FAD-bd_PCMH"/>
</dbReference>
<evidence type="ECO:0000256" key="2">
    <source>
        <dbReference type="ARBA" id="ARBA00008000"/>
    </source>
</evidence>